<dbReference type="PROSITE" id="PS50089">
    <property type="entry name" value="ZF_RING_2"/>
    <property type="match status" value="1"/>
</dbReference>
<gene>
    <name evidence="8" type="ORF">BSTOLATCC_MIC27438</name>
</gene>
<dbReference type="PANTHER" id="PTHR24103">
    <property type="entry name" value="E3 UBIQUITIN-PROTEIN LIGASE TRIM"/>
    <property type="match status" value="1"/>
</dbReference>
<dbReference type="InterPro" id="IPR013083">
    <property type="entry name" value="Znf_RING/FYVE/PHD"/>
</dbReference>
<keyword evidence="2 4" id="KW-0863">Zinc-finger</keyword>
<dbReference type="InterPro" id="IPR001841">
    <property type="entry name" value="Znf_RING"/>
</dbReference>
<dbReference type="SUPFAM" id="SSF57850">
    <property type="entry name" value="RING/U-box"/>
    <property type="match status" value="1"/>
</dbReference>
<dbReference type="Pfam" id="PF13445">
    <property type="entry name" value="zf-RING_UBOX"/>
    <property type="match status" value="1"/>
</dbReference>
<comment type="caution">
    <text evidence="8">The sequence shown here is derived from an EMBL/GenBank/DDBJ whole genome shotgun (WGS) entry which is preliminary data.</text>
</comment>
<keyword evidence="3" id="KW-0862">Zinc</keyword>
<dbReference type="InterPro" id="IPR017907">
    <property type="entry name" value="Znf_RING_CS"/>
</dbReference>
<dbReference type="InterPro" id="IPR000315">
    <property type="entry name" value="Znf_B-box"/>
</dbReference>
<dbReference type="InterPro" id="IPR027370">
    <property type="entry name" value="Znf-RING_euk"/>
</dbReference>
<dbReference type="Proteomes" id="UP001162131">
    <property type="component" value="Unassembled WGS sequence"/>
</dbReference>
<keyword evidence="1" id="KW-0479">Metal-binding</keyword>
<evidence type="ECO:0000256" key="4">
    <source>
        <dbReference type="PROSITE-ProRule" id="PRU00024"/>
    </source>
</evidence>
<dbReference type="Gene3D" id="3.30.40.10">
    <property type="entry name" value="Zinc/RING finger domain, C3HC4 (zinc finger)"/>
    <property type="match status" value="1"/>
</dbReference>
<evidence type="ECO:0000259" key="6">
    <source>
        <dbReference type="PROSITE" id="PS50089"/>
    </source>
</evidence>
<evidence type="ECO:0000256" key="2">
    <source>
        <dbReference type="ARBA" id="ARBA00022771"/>
    </source>
</evidence>
<evidence type="ECO:0000313" key="9">
    <source>
        <dbReference type="Proteomes" id="UP001162131"/>
    </source>
</evidence>
<keyword evidence="5" id="KW-0175">Coiled coil</keyword>
<dbReference type="EMBL" id="CAJZBQ010000027">
    <property type="protein sequence ID" value="CAG9320861.1"/>
    <property type="molecule type" value="Genomic_DNA"/>
</dbReference>
<accession>A0AAU9J6D2</accession>
<organism evidence="8 9">
    <name type="scientific">Blepharisma stoltei</name>
    <dbReference type="NCBI Taxonomy" id="1481888"/>
    <lineage>
        <taxon>Eukaryota</taxon>
        <taxon>Sar</taxon>
        <taxon>Alveolata</taxon>
        <taxon>Ciliophora</taxon>
        <taxon>Postciliodesmatophora</taxon>
        <taxon>Heterotrichea</taxon>
        <taxon>Heterotrichida</taxon>
        <taxon>Blepharismidae</taxon>
        <taxon>Blepharisma</taxon>
    </lineage>
</organism>
<dbReference type="SMART" id="SM00336">
    <property type="entry name" value="BBOX"/>
    <property type="match status" value="1"/>
</dbReference>
<dbReference type="AlphaFoldDB" id="A0AAU9J6D2"/>
<dbReference type="SUPFAM" id="SSF57845">
    <property type="entry name" value="B-box zinc-binding domain"/>
    <property type="match status" value="1"/>
</dbReference>
<dbReference type="InterPro" id="IPR050143">
    <property type="entry name" value="TRIM/RBCC"/>
</dbReference>
<dbReference type="GO" id="GO:0008270">
    <property type="term" value="F:zinc ion binding"/>
    <property type="evidence" value="ECO:0007669"/>
    <property type="project" value="UniProtKB-KW"/>
</dbReference>
<dbReference type="PROSITE" id="PS50119">
    <property type="entry name" value="ZF_BBOX"/>
    <property type="match status" value="1"/>
</dbReference>
<evidence type="ECO:0000256" key="5">
    <source>
        <dbReference type="SAM" id="Coils"/>
    </source>
</evidence>
<feature type="coiled-coil region" evidence="5">
    <location>
        <begin position="153"/>
        <end position="198"/>
    </location>
</feature>
<dbReference type="Gene3D" id="3.30.160.60">
    <property type="entry name" value="Classic Zinc Finger"/>
    <property type="match status" value="1"/>
</dbReference>
<dbReference type="Pfam" id="PF00643">
    <property type="entry name" value="zf-B_box"/>
    <property type="match status" value="1"/>
</dbReference>
<keyword evidence="9" id="KW-1185">Reference proteome</keyword>
<dbReference type="PROSITE" id="PS00518">
    <property type="entry name" value="ZF_RING_1"/>
    <property type="match status" value="1"/>
</dbReference>
<evidence type="ECO:0000256" key="3">
    <source>
        <dbReference type="ARBA" id="ARBA00022833"/>
    </source>
</evidence>
<evidence type="ECO:0000256" key="1">
    <source>
        <dbReference type="ARBA" id="ARBA00022723"/>
    </source>
</evidence>
<feature type="domain" description="B box-type" evidence="7">
    <location>
        <begin position="78"/>
        <end position="119"/>
    </location>
</feature>
<reference evidence="8" key="1">
    <citation type="submission" date="2021-09" db="EMBL/GenBank/DDBJ databases">
        <authorList>
            <consortium name="AG Swart"/>
            <person name="Singh M."/>
            <person name="Singh A."/>
            <person name="Seah K."/>
            <person name="Emmerich C."/>
        </authorList>
    </citation>
    <scope>NUCLEOTIDE SEQUENCE</scope>
    <source>
        <strain evidence="8">ATCC30299</strain>
    </source>
</reference>
<protein>
    <recommendedName>
        <fullName evidence="10">RING-type domain-containing protein</fullName>
    </recommendedName>
</protein>
<evidence type="ECO:0000259" key="7">
    <source>
        <dbReference type="PROSITE" id="PS50119"/>
    </source>
</evidence>
<evidence type="ECO:0008006" key="10">
    <source>
        <dbReference type="Google" id="ProtNLM"/>
    </source>
</evidence>
<sequence>MESKSDDFSCNRCKKPYNTTDREPLMLPCGHTFCSQCIQALSVKKNIICPDNPAHTTDVPYQKLPKNYSLLNLMWKSSTKEECGEHKKPLDYICVEDKIKTCADCALFGVHKFHDIRPIQASTSEIAIKAVYLIGMSEQINHGISEYFSENNKQRMELVYEEFQKKKRMQEKEIREGFQKLRKKLIETEKQALKLMQRNFEFIEYHLVAARDIPKLINSQAIIWKEKVDIKLKNIINHAGDLNYIPIDLLEQECTDLLEMGNMIIQDMDGLKDINFDFVENIIHQIDVEFKEELLYKICDISPNINKLGAETERRTCNPDDSLNVSRDISFDYSYVNNDKILQFHHN</sequence>
<evidence type="ECO:0000313" key="8">
    <source>
        <dbReference type="EMBL" id="CAG9320861.1"/>
    </source>
</evidence>
<name>A0AAU9J6D2_9CILI</name>
<feature type="domain" description="RING-type" evidence="6">
    <location>
        <begin position="10"/>
        <end position="50"/>
    </location>
</feature>
<proteinExistence type="predicted"/>